<feature type="region of interest" description="Disordered" evidence="1">
    <location>
        <begin position="95"/>
        <end position="143"/>
    </location>
</feature>
<sequence length="143" mass="14045">MSRLPLVGAAVGAAALVLALAPTAAADPPDPHMPDITKNFCPGGHWGAGGAGLGGAMGVCDGAKYPDGSYWHQWVDNGFIGIGVTYHYDCVGDSGNNMFPAPPPPGGCDGAIPEGTPPPGHTPPPPGGTPPAEPAPAPAPAPQ</sequence>
<evidence type="ECO:0000313" key="4">
    <source>
        <dbReference type="Proteomes" id="UP001055200"/>
    </source>
</evidence>
<proteinExistence type="predicted"/>
<dbReference type="Proteomes" id="UP001055200">
    <property type="component" value="Chromosome"/>
</dbReference>
<feature type="chain" id="PRO_5046014298" description="Secreted protein" evidence="2">
    <location>
        <begin position="27"/>
        <end position="143"/>
    </location>
</feature>
<evidence type="ECO:0000313" key="3">
    <source>
        <dbReference type="EMBL" id="ULN52420.1"/>
    </source>
</evidence>
<dbReference type="EMBL" id="CP092365">
    <property type="protein sequence ID" value="ULN52420.1"/>
    <property type="molecule type" value="Genomic_DNA"/>
</dbReference>
<evidence type="ECO:0008006" key="5">
    <source>
        <dbReference type="Google" id="ProtNLM"/>
    </source>
</evidence>
<evidence type="ECO:0000256" key="1">
    <source>
        <dbReference type="SAM" id="MobiDB-lite"/>
    </source>
</evidence>
<dbReference type="RefSeq" id="WP_240170693.1">
    <property type="nucleotide sequence ID" value="NZ_CP092365.1"/>
</dbReference>
<organism evidence="3 4">
    <name type="scientific">Mycolicibacillus parakoreensis</name>
    <dbReference type="NCBI Taxonomy" id="1069221"/>
    <lineage>
        <taxon>Bacteria</taxon>
        <taxon>Bacillati</taxon>
        <taxon>Actinomycetota</taxon>
        <taxon>Actinomycetes</taxon>
        <taxon>Mycobacteriales</taxon>
        <taxon>Mycobacteriaceae</taxon>
        <taxon>Mycolicibacillus</taxon>
    </lineage>
</organism>
<evidence type="ECO:0000256" key="2">
    <source>
        <dbReference type="SAM" id="SignalP"/>
    </source>
</evidence>
<protein>
    <recommendedName>
        <fullName evidence="5">Secreted protein</fullName>
    </recommendedName>
</protein>
<accession>A0ABY3U367</accession>
<gene>
    <name evidence="3" type="ORF">MIU77_16525</name>
</gene>
<reference evidence="3" key="1">
    <citation type="submission" date="2022-08" db="EMBL/GenBank/DDBJ databases">
        <title>Complete genome sequence of 14 non-tuberculosis mycobacteria type-strains.</title>
        <authorList>
            <person name="Igarashi Y."/>
            <person name="Osugi A."/>
            <person name="Mitarai S."/>
        </authorList>
    </citation>
    <scope>NUCLEOTIDE SEQUENCE</scope>
    <source>
        <strain evidence="3">DSM 45575</strain>
    </source>
</reference>
<name>A0ABY3U367_9MYCO</name>
<keyword evidence="2" id="KW-0732">Signal</keyword>
<keyword evidence="4" id="KW-1185">Reference proteome</keyword>
<feature type="compositionally biased region" description="Pro residues" evidence="1">
    <location>
        <begin position="115"/>
        <end position="143"/>
    </location>
</feature>
<feature type="signal peptide" evidence="2">
    <location>
        <begin position="1"/>
        <end position="26"/>
    </location>
</feature>